<dbReference type="EnsemblPlants" id="KEH19135">
    <property type="protein sequence ID" value="KEH19135"/>
    <property type="gene ID" value="MTR_8g040905"/>
</dbReference>
<evidence type="ECO:0000313" key="4">
    <source>
        <dbReference type="Proteomes" id="UP000002051"/>
    </source>
</evidence>
<dbReference type="HOGENOM" id="CLU_1368029_0_0_1"/>
<keyword evidence="4" id="KW-1185">Reference proteome</keyword>
<feature type="compositionally biased region" description="Basic and acidic residues" evidence="1">
    <location>
        <begin position="1"/>
        <end position="13"/>
    </location>
</feature>
<dbReference type="AlphaFoldDB" id="A0A072U011"/>
<organism evidence="2 4">
    <name type="scientific">Medicago truncatula</name>
    <name type="common">Barrel medic</name>
    <name type="synonym">Medicago tribuloides</name>
    <dbReference type="NCBI Taxonomy" id="3880"/>
    <lineage>
        <taxon>Eukaryota</taxon>
        <taxon>Viridiplantae</taxon>
        <taxon>Streptophyta</taxon>
        <taxon>Embryophyta</taxon>
        <taxon>Tracheophyta</taxon>
        <taxon>Spermatophyta</taxon>
        <taxon>Magnoliopsida</taxon>
        <taxon>eudicotyledons</taxon>
        <taxon>Gunneridae</taxon>
        <taxon>Pentapetalae</taxon>
        <taxon>rosids</taxon>
        <taxon>fabids</taxon>
        <taxon>Fabales</taxon>
        <taxon>Fabaceae</taxon>
        <taxon>Papilionoideae</taxon>
        <taxon>50 kb inversion clade</taxon>
        <taxon>NPAAA clade</taxon>
        <taxon>Hologalegina</taxon>
        <taxon>IRL clade</taxon>
        <taxon>Trifolieae</taxon>
        <taxon>Medicago</taxon>
    </lineage>
</organism>
<reference evidence="3" key="3">
    <citation type="submission" date="2015-04" db="UniProtKB">
        <authorList>
            <consortium name="EnsemblPlants"/>
        </authorList>
    </citation>
    <scope>IDENTIFICATION</scope>
    <source>
        <strain evidence="3">cv. Jemalong A17</strain>
    </source>
</reference>
<evidence type="ECO:0000313" key="3">
    <source>
        <dbReference type="EnsemblPlants" id="KEH19135"/>
    </source>
</evidence>
<reference evidence="2 4" key="1">
    <citation type="journal article" date="2011" name="Nature">
        <title>The Medicago genome provides insight into the evolution of rhizobial symbioses.</title>
        <authorList>
            <person name="Young N.D."/>
            <person name="Debelle F."/>
            <person name="Oldroyd G.E."/>
            <person name="Geurts R."/>
            <person name="Cannon S.B."/>
            <person name="Udvardi M.K."/>
            <person name="Benedito V.A."/>
            <person name="Mayer K.F."/>
            <person name="Gouzy J."/>
            <person name="Schoof H."/>
            <person name="Van de Peer Y."/>
            <person name="Proost S."/>
            <person name="Cook D.R."/>
            <person name="Meyers B.C."/>
            <person name="Spannagl M."/>
            <person name="Cheung F."/>
            <person name="De Mita S."/>
            <person name="Krishnakumar V."/>
            <person name="Gundlach H."/>
            <person name="Zhou S."/>
            <person name="Mudge J."/>
            <person name="Bharti A.K."/>
            <person name="Murray J.D."/>
            <person name="Naoumkina M.A."/>
            <person name="Rosen B."/>
            <person name="Silverstein K.A."/>
            <person name="Tang H."/>
            <person name="Rombauts S."/>
            <person name="Zhao P.X."/>
            <person name="Zhou P."/>
            <person name="Barbe V."/>
            <person name="Bardou P."/>
            <person name="Bechner M."/>
            <person name="Bellec A."/>
            <person name="Berger A."/>
            <person name="Berges H."/>
            <person name="Bidwell S."/>
            <person name="Bisseling T."/>
            <person name="Choisne N."/>
            <person name="Couloux A."/>
            <person name="Denny R."/>
            <person name="Deshpande S."/>
            <person name="Dai X."/>
            <person name="Doyle J.J."/>
            <person name="Dudez A.M."/>
            <person name="Farmer A.D."/>
            <person name="Fouteau S."/>
            <person name="Franken C."/>
            <person name="Gibelin C."/>
            <person name="Gish J."/>
            <person name="Goldstein S."/>
            <person name="Gonzalez A.J."/>
            <person name="Green P.J."/>
            <person name="Hallab A."/>
            <person name="Hartog M."/>
            <person name="Hua A."/>
            <person name="Humphray S.J."/>
            <person name="Jeong D.H."/>
            <person name="Jing Y."/>
            <person name="Jocker A."/>
            <person name="Kenton S.M."/>
            <person name="Kim D.J."/>
            <person name="Klee K."/>
            <person name="Lai H."/>
            <person name="Lang C."/>
            <person name="Lin S."/>
            <person name="Macmil S.L."/>
            <person name="Magdelenat G."/>
            <person name="Matthews L."/>
            <person name="McCorrison J."/>
            <person name="Monaghan E.L."/>
            <person name="Mun J.H."/>
            <person name="Najar F.Z."/>
            <person name="Nicholson C."/>
            <person name="Noirot C."/>
            <person name="O'Bleness M."/>
            <person name="Paule C.R."/>
            <person name="Poulain J."/>
            <person name="Prion F."/>
            <person name="Qin B."/>
            <person name="Qu C."/>
            <person name="Retzel E.F."/>
            <person name="Riddle C."/>
            <person name="Sallet E."/>
            <person name="Samain S."/>
            <person name="Samson N."/>
            <person name="Sanders I."/>
            <person name="Saurat O."/>
            <person name="Scarpelli C."/>
            <person name="Schiex T."/>
            <person name="Segurens B."/>
            <person name="Severin A.J."/>
            <person name="Sherrier D.J."/>
            <person name="Shi R."/>
            <person name="Sims S."/>
            <person name="Singer S.R."/>
            <person name="Sinharoy S."/>
            <person name="Sterck L."/>
            <person name="Viollet A."/>
            <person name="Wang B.B."/>
            <person name="Wang K."/>
            <person name="Wang M."/>
            <person name="Wang X."/>
            <person name="Warfsmann J."/>
            <person name="Weissenbach J."/>
            <person name="White D.D."/>
            <person name="White J.D."/>
            <person name="Wiley G.B."/>
            <person name="Wincker P."/>
            <person name="Xing Y."/>
            <person name="Yang L."/>
            <person name="Yao Z."/>
            <person name="Ying F."/>
            <person name="Zhai J."/>
            <person name="Zhou L."/>
            <person name="Zuber A."/>
            <person name="Denarie J."/>
            <person name="Dixon R.A."/>
            <person name="May G.D."/>
            <person name="Schwartz D.C."/>
            <person name="Rogers J."/>
            <person name="Quetier F."/>
            <person name="Town C.D."/>
            <person name="Roe B.A."/>
        </authorList>
    </citation>
    <scope>NUCLEOTIDE SEQUENCE [LARGE SCALE GENOMIC DNA]</scope>
    <source>
        <strain evidence="2">A17</strain>
        <strain evidence="3 4">cv. Jemalong A17</strain>
    </source>
</reference>
<gene>
    <name evidence="2" type="ordered locus">MTR_8g040905</name>
</gene>
<dbReference type="Proteomes" id="UP000002051">
    <property type="component" value="Chromosome 8"/>
</dbReference>
<accession>A0A072U011</accession>
<sequence length="200" mass="22284">METLHGKHEEEIRGAANRQPVGPPRPQTLGATSFAFCDHKLPGGSPNSAIPLLAKAYTVNFDVNRVLIDTGASCDTISSTKPRGYIELFVTFGQGEFKKTIKISFMVIDSFSLYNCIIWRKAMAQLGAACSTSHLKLKYHAKNDTIATLHGDIEVARRCFVQTNKNHSLVSLTEQSSEGPFDSQYRIETRYDIKLNRDMI</sequence>
<name>A0A072U011_MEDTR</name>
<protein>
    <submittedName>
        <fullName evidence="2 3">Uncharacterized protein</fullName>
    </submittedName>
</protein>
<dbReference type="EMBL" id="CM001224">
    <property type="protein sequence ID" value="KEH19135.1"/>
    <property type="molecule type" value="Genomic_DNA"/>
</dbReference>
<reference evidence="2 4" key="2">
    <citation type="journal article" date="2014" name="BMC Genomics">
        <title>An improved genome release (version Mt4.0) for the model legume Medicago truncatula.</title>
        <authorList>
            <person name="Tang H."/>
            <person name="Krishnakumar V."/>
            <person name="Bidwell S."/>
            <person name="Rosen B."/>
            <person name="Chan A."/>
            <person name="Zhou S."/>
            <person name="Gentzbittel L."/>
            <person name="Childs K.L."/>
            <person name="Yandell M."/>
            <person name="Gundlach H."/>
            <person name="Mayer K.F."/>
            <person name="Schwartz D.C."/>
            <person name="Town C.D."/>
        </authorList>
    </citation>
    <scope>GENOME REANNOTATION</scope>
    <source>
        <strain evidence="2">A17</strain>
        <strain evidence="3 4">cv. Jemalong A17</strain>
    </source>
</reference>
<evidence type="ECO:0000256" key="1">
    <source>
        <dbReference type="SAM" id="MobiDB-lite"/>
    </source>
</evidence>
<proteinExistence type="predicted"/>
<feature type="region of interest" description="Disordered" evidence="1">
    <location>
        <begin position="1"/>
        <end position="24"/>
    </location>
</feature>
<evidence type="ECO:0000313" key="2">
    <source>
        <dbReference type="EMBL" id="KEH19135.1"/>
    </source>
</evidence>